<dbReference type="AlphaFoldDB" id="A0A1I6ZMX5"/>
<dbReference type="EMBL" id="FPAS01000002">
    <property type="protein sequence ID" value="SFT63982.1"/>
    <property type="molecule type" value="Genomic_DNA"/>
</dbReference>
<dbReference type="Proteomes" id="UP000236454">
    <property type="component" value="Unassembled WGS sequence"/>
</dbReference>
<name>A0A1I6ZMX5_9FLAO</name>
<protein>
    <submittedName>
        <fullName evidence="1">Uncharacterized protein</fullName>
    </submittedName>
</protein>
<evidence type="ECO:0000313" key="2">
    <source>
        <dbReference type="Proteomes" id="UP000236454"/>
    </source>
</evidence>
<gene>
    <name evidence="1" type="ORF">SAMN05216474_1487</name>
</gene>
<keyword evidence="2" id="KW-1185">Reference proteome</keyword>
<reference evidence="1 2" key="1">
    <citation type="submission" date="2016-10" db="EMBL/GenBank/DDBJ databases">
        <authorList>
            <person name="de Groot N.N."/>
        </authorList>
    </citation>
    <scope>NUCLEOTIDE SEQUENCE [LARGE SCALE GENOMIC DNA]</scope>
    <source>
        <strain evidence="1 2">CGMCC 1.7005</strain>
    </source>
</reference>
<organism evidence="1 2">
    <name type="scientific">Lishizhenia tianjinensis</name>
    <dbReference type="NCBI Taxonomy" id="477690"/>
    <lineage>
        <taxon>Bacteria</taxon>
        <taxon>Pseudomonadati</taxon>
        <taxon>Bacteroidota</taxon>
        <taxon>Flavobacteriia</taxon>
        <taxon>Flavobacteriales</taxon>
        <taxon>Crocinitomicaceae</taxon>
        <taxon>Lishizhenia</taxon>
    </lineage>
</organism>
<dbReference type="STRING" id="477690.SAMN05216474_1487"/>
<accession>A0A1I6ZMX5</accession>
<evidence type="ECO:0000313" key="1">
    <source>
        <dbReference type="EMBL" id="SFT63982.1"/>
    </source>
</evidence>
<sequence length="56" mass="6777">MHQNIAPEEIKSRVIKSARRYIFMKEMGELFFKNLPDASYTLFNTLQKNRKNDERK</sequence>
<proteinExistence type="predicted"/>